<name>A0A8H4NKD1_9HYPO</name>
<protein>
    <submittedName>
        <fullName evidence="1">Uncharacterized protein</fullName>
    </submittedName>
</protein>
<comment type="caution">
    <text evidence="1">The sequence shown here is derived from an EMBL/GenBank/DDBJ whole genome shotgun (WGS) entry which is preliminary data.</text>
</comment>
<gene>
    <name evidence="1" type="ORF">F53441_14426</name>
</gene>
<dbReference type="Proteomes" id="UP000605986">
    <property type="component" value="Unassembled WGS sequence"/>
</dbReference>
<evidence type="ECO:0000313" key="2">
    <source>
        <dbReference type="Proteomes" id="UP000605986"/>
    </source>
</evidence>
<sequence>MAVERTRRDLTTNRDAMDGFDMMRPYMQAAWNLNITHLESVYARNNEAEMEKGNAELALEELVRKEKDEAVRH</sequence>
<dbReference type="EMBL" id="JAADJG010001263">
    <property type="protein sequence ID" value="KAF4419463.1"/>
    <property type="molecule type" value="Genomic_DNA"/>
</dbReference>
<keyword evidence="2" id="KW-1185">Reference proteome</keyword>
<organism evidence="1 2">
    <name type="scientific">Fusarium austroafricanum</name>
    <dbReference type="NCBI Taxonomy" id="2364996"/>
    <lineage>
        <taxon>Eukaryota</taxon>
        <taxon>Fungi</taxon>
        <taxon>Dikarya</taxon>
        <taxon>Ascomycota</taxon>
        <taxon>Pezizomycotina</taxon>
        <taxon>Sordariomycetes</taxon>
        <taxon>Hypocreomycetidae</taxon>
        <taxon>Hypocreales</taxon>
        <taxon>Nectriaceae</taxon>
        <taxon>Fusarium</taxon>
        <taxon>Fusarium concolor species complex</taxon>
    </lineage>
</organism>
<dbReference type="AlphaFoldDB" id="A0A8H4NKD1"/>
<reference evidence="1" key="1">
    <citation type="submission" date="2020-01" db="EMBL/GenBank/DDBJ databases">
        <title>Identification and distribution of gene clusters putatively required for synthesis of sphingolipid metabolism inhibitors in phylogenetically diverse species of the filamentous fungus Fusarium.</title>
        <authorList>
            <person name="Kim H.-S."/>
            <person name="Busman M."/>
            <person name="Brown D.W."/>
            <person name="Divon H."/>
            <person name="Uhlig S."/>
            <person name="Proctor R.H."/>
        </authorList>
    </citation>
    <scope>NUCLEOTIDE SEQUENCE</scope>
    <source>
        <strain evidence="1">NRRL 53441</strain>
    </source>
</reference>
<accession>A0A8H4NKD1</accession>
<evidence type="ECO:0000313" key="1">
    <source>
        <dbReference type="EMBL" id="KAF4419463.1"/>
    </source>
</evidence>
<proteinExistence type="predicted"/>